<accession>A0A0P8D5B3</accession>
<comment type="caution">
    <text evidence="2">The sequence shown here is derived from an EMBL/GenBank/DDBJ whole genome shotgun (WGS) entry which is preliminary data.</text>
</comment>
<organism evidence="2 3">
    <name type="scientific">Phormidesmis priestleyi Ana</name>
    <dbReference type="NCBI Taxonomy" id="1666911"/>
    <lineage>
        <taxon>Bacteria</taxon>
        <taxon>Bacillati</taxon>
        <taxon>Cyanobacteriota</taxon>
        <taxon>Cyanophyceae</taxon>
        <taxon>Leptolyngbyales</taxon>
        <taxon>Leptolyngbyaceae</taxon>
        <taxon>Phormidesmis</taxon>
    </lineage>
</organism>
<reference evidence="2 3" key="1">
    <citation type="submission" date="2015-09" db="EMBL/GenBank/DDBJ databases">
        <title>Identification and resolution of microdiversity through metagenomic sequencing of parallel consortia.</title>
        <authorList>
            <person name="Nelson W.C."/>
            <person name="Romine M.F."/>
            <person name="Lindemann S.R."/>
        </authorList>
    </citation>
    <scope>NUCLEOTIDE SEQUENCE [LARGE SCALE GENOMIC DNA]</scope>
    <source>
        <strain evidence="2">Ana</strain>
    </source>
</reference>
<dbReference type="AlphaFoldDB" id="A0A0P8D5B3"/>
<evidence type="ECO:0000313" key="3">
    <source>
        <dbReference type="Proteomes" id="UP000050465"/>
    </source>
</evidence>
<dbReference type="PANTHER" id="PTHR33408:SF2">
    <property type="entry name" value="TRANSPOSASE DDE DOMAIN-CONTAINING PROTEIN"/>
    <property type="match status" value="1"/>
</dbReference>
<dbReference type="EMBL" id="LJZR01000124">
    <property type="protein sequence ID" value="KPQ31131.1"/>
    <property type="molecule type" value="Genomic_DNA"/>
</dbReference>
<dbReference type="PATRIC" id="fig|1666911.3.peg.2374"/>
<dbReference type="Pfam" id="PF13751">
    <property type="entry name" value="DDE_Tnp_1_6"/>
    <property type="match status" value="1"/>
</dbReference>
<name>A0A0P8D5B3_9CYAN</name>
<evidence type="ECO:0000259" key="1">
    <source>
        <dbReference type="Pfam" id="PF13751"/>
    </source>
</evidence>
<dbReference type="Proteomes" id="UP000050465">
    <property type="component" value="Unassembled WGS sequence"/>
</dbReference>
<dbReference type="InterPro" id="IPR025668">
    <property type="entry name" value="Tnp_DDE_dom"/>
</dbReference>
<dbReference type="STRING" id="1666911.HLUCCA11_24365"/>
<feature type="domain" description="Transposase DDE" evidence="1">
    <location>
        <begin position="110"/>
        <end position="232"/>
    </location>
</feature>
<proteinExistence type="predicted"/>
<protein>
    <submittedName>
        <fullName evidence="2">Transposase</fullName>
    </submittedName>
</protein>
<dbReference type="PANTHER" id="PTHR33408">
    <property type="entry name" value="TRANSPOSASE"/>
    <property type="match status" value="1"/>
</dbReference>
<gene>
    <name evidence="2" type="ORF">HLUCCA11_24365</name>
</gene>
<evidence type="ECO:0000313" key="2">
    <source>
        <dbReference type="EMBL" id="KPQ31131.1"/>
    </source>
</evidence>
<sequence>MNWVGYAVHFSETCDDDSCNLITHVETTDATVHEAQRTEAIHQSLADKRLSPSEHFVDSAYVSAEILVDAKEQQIEMVGPTRQNASWQSKTEGAYDETRFYIDWSAETVTCPEGKQSKSWKTFVKDVDREYIKTRFSSSDCSVCAAKELCTRSPARSVAFLPQQKYEALEQARANHSSSEGKERYKRRAGIEGTLSQGVRSCGLRRSRYRGLAKTHLQNMAIGAAINFDRLINWFDGVPIAKTRVSRFKALKSA</sequence>